<organism evidence="1 2">
    <name type="scientific">Burkholderia ubonensis</name>
    <dbReference type="NCBI Taxonomy" id="101571"/>
    <lineage>
        <taxon>Bacteria</taxon>
        <taxon>Pseudomonadati</taxon>
        <taxon>Pseudomonadota</taxon>
        <taxon>Betaproteobacteria</taxon>
        <taxon>Burkholderiales</taxon>
        <taxon>Burkholderiaceae</taxon>
        <taxon>Burkholderia</taxon>
        <taxon>Burkholderia cepacia complex</taxon>
    </lineage>
</organism>
<evidence type="ECO:0000313" key="2">
    <source>
        <dbReference type="Proteomes" id="UP000062998"/>
    </source>
</evidence>
<reference evidence="1 2" key="1">
    <citation type="submission" date="2015-11" db="EMBL/GenBank/DDBJ databases">
        <title>Expanding the genomic diversity of Burkholderia species for the development of highly accurate diagnostics.</title>
        <authorList>
            <person name="Sahl J."/>
            <person name="Keim P."/>
            <person name="Wagner D."/>
        </authorList>
    </citation>
    <scope>NUCLEOTIDE SEQUENCE [LARGE SCALE GENOMIC DNA]</scope>
    <source>
        <strain evidence="1 2">MSMB2167WGS</strain>
    </source>
</reference>
<gene>
    <name evidence="1" type="ORF">WL73_22970</name>
</gene>
<dbReference type="Proteomes" id="UP000062998">
    <property type="component" value="Unassembled WGS sequence"/>
</dbReference>
<accession>A0A119MIY9</accession>
<evidence type="ECO:0000313" key="1">
    <source>
        <dbReference type="EMBL" id="KWD96324.1"/>
    </source>
</evidence>
<dbReference type="AlphaFoldDB" id="A0A119MIY9"/>
<comment type="caution">
    <text evidence="1">The sequence shown here is derived from an EMBL/GenBank/DDBJ whole genome shotgun (WGS) entry which is preliminary data.</text>
</comment>
<dbReference type="EMBL" id="LPIX01000092">
    <property type="protein sequence ID" value="KWD96324.1"/>
    <property type="molecule type" value="Genomic_DNA"/>
</dbReference>
<protein>
    <submittedName>
        <fullName evidence="1">Uncharacterized protein</fullName>
    </submittedName>
</protein>
<sequence length="98" mass="10378">MIDGMSQGEESGHVVDSQEAQGILEKIAAARISDGFPPNDVETGGSDWNKVIALMNHLQDAAAAWFVENAVDHATAGFVDYGSTELHIKGTSLNVPLL</sequence>
<proteinExistence type="predicted"/>
<name>A0A119MIY9_9BURK</name>